<organism evidence="2">
    <name type="scientific">hydrothermal vent metagenome</name>
    <dbReference type="NCBI Taxonomy" id="652676"/>
    <lineage>
        <taxon>unclassified sequences</taxon>
        <taxon>metagenomes</taxon>
        <taxon>ecological metagenomes</taxon>
    </lineage>
</organism>
<evidence type="ECO:0000313" key="2">
    <source>
        <dbReference type="EMBL" id="VAW88383.1"/>
    </source>
</evidence>
<dbReference type="SUPFAM" id="SSF47473">
    <property type="entry name" value="EF-hand"/>
    <property type="match status" value="1"/>
</dbReference>
<feature type="domain" description="EF-hand" evidence="1">
    <location>
        <begin position="42"/>
        <end position="77"/>
    </location>
</feature>
<dbReference type="InterPro" id="IPR018247">
    <property type="entry name" value="EF_Hand_1_Ca_BS"/>
</dbReference>
<gene>
    <name evidence="2" type="ORF">MNBD_GAMMA18-1793</name>
</gene>
<accession>A0A3B0ZJF3</accession>
<dbReference type="InterPro" id="IPR011992">
    <property type="entry name" value="EF-hand-dom_pair"/>
</dbReference>
<name>A0A3B0ZJF3_9ZZZZ</name>
<protein>
    <recommendedName>
        <fullName evidence="1">EF-hand domain-containing protein</fullName>
    </recommendedName>
</protein>
<dbReference type="AlphaFoldDB" id="A0A3B0ZJF3"/>
<proteinExistence type="predicted"/>
<dbReference type="EMBL" id="UOFP01000218">
    <property type="protein sequence ID" value="VAW88383.1"/>
    <property type="molecule type" value="Genomic_DNA"/>
</dbReference>
<reference evidence="2" key="1">
    <citation type="submission" date="2018-06" db="EMBL/GenBank/DDBJ databases">
        <authorList>
            <person name="Zhirakovskaya E."/>
        </authorList>
    </citation>
    <scope>NUCLEOTIDE SEQUENCE</scope>
</reference>
<sequence>MSKKLIVAAVIAMFAGAATAAGDVFATLDTNINGAISKDEAYAMPSLTEQWGTLDVDGNGELSAEEFAAYVAEEKPAAE</sequence>
<dbReference type="InterPro" id="IPR002048">
    <property type="entry name" value="EF_hand_dom"/>
</dbReference>
<dbReference type="GO" id="GO:0005509">
    <property type="term" value="F:calcium ion binding"/>
    <property type="evidence" value="ECO:0007669"/>
    <property type="project" value="InterPro"/>
</dbReference>
<evidence type="ECO:0000259" key="1">
    <source>
        <dbReference type="PROSITE" id="PS50222"/>
    </source>
</evidence>
<dbReference type="PROSITE" id="PS00018">
    <property type="entry name" value="EF_HAND_1"/>
    <property type="match status" value="1"/>
</dbReference>
<dbReference type="Gene3D" id="1.10.238.10">
    <property type="entry name" value="EF-hand"/>
    <property type="match status" value="1"/>
</dbReference>
<dbReference type="PROSITE" id="PS50222">
    <property type="entry name" value="EF_HAND_2"/>
    <property type="match status" value="1"/>
</dbReference>
<dbReference type="Pfam" id="PF13202">
    <property type="entry name" value="EF-hand_5"/>
    <property type="match status" value="2"/>
</dbReference>